<dbReference type="RefSeq" id="XP_056768897.1">
    <property type="nucleotide sequence ID" value="XM_056904790.1"/>
</dbReference>
<evidence type="ECO:0000256" key="10">
    <source>
        <dbReference type="SAM" id="MobiDB-lite"/>
    </source>
</evidence>
<keyword evidence="11" id="KW-0812">Transmembrane</keyword>
<keyword evidence="5" id="KW-0336">GPI-anchor</keyword>
<keyword evidence="11" id="KW-1133">Transmembrane helix</keyword>
<accession>A0AAD6CAT3</accession>
<feature type="signal peptide" evidence="12">
    <location>
        <begin position="1"/>
        <end position="18"/>
    </location>
</feature>
<feature type="region of interest" description="Disordered" evidence="10">
    <location>
        <begin position="172"/>
        <end position="210"/>
    </location>
</feature>
<comment type="caution">
    <text evidence="9">Lacks conserved residue(s) required for the propagation of feature annotation.</text>
</comment>
<evidence type="ECO:0000259" key="13">
    <source>
        <dbReference type="PROSITE" id="PS52012"/>
    </source>
</evidence>
<keyword evidence="5" id="KW-0325">Glycoprotein</keyword>
<comment type="subcellular location">
    <subcellularLocation>
        <location evidence="1">Membrane</location>
        <topology evidence="1">Lipid-anchor</topology>
        <topology evidence="1">GPI-anchor</topology>
    </subcellularLocation>
    <subcellularLocation>
        <location evidence="2">Secreted</location>
    </subcellularLocation>
</comment>
<keyword evidence="15" id="KW-1185">Reference proteome</keyword>
<evidence type="ECO:0000256" key="7">
    <source>
        <dbReference type="ARBA" id="ARBA00023157"/>
    </source>
</evidence>
<feature type="disulfide bond" evidence="9">
    <location>
        <begin position="46"/>
        <end position="53"/>
    </location>
</feature>
<gene>
    <name evidence="14" type="ORF">N7458_001407</name>
</gene>
<keyword evidence="6 12" id="KW-0732">Signal</keyword>
<keyword evidence="8" id="KW-0449">Lipoprotein</keyword>
<sequence>MKLALAWLAATLVSVANADTLYNLTSAFSDDCAIFCTSTAVITDECADDSVACWCKSPDFLSDTGCCIAYMCDEDISYVRNTLDKWCAAASVPGPTANSTNCSYPYETGTSSTSSSGSSLTSSIAQTVYDNNTRYETSTGMTIGIPLGCVGAVILLALLLWRAIRKSREEDLLPTRRPATPPPPYSEEVPQIPQMDASKESPSASSCRVM</sequence>
<dbReference type="Pfam" id="PF05730">
    <property type="entry name" value="CFEM"/>
    <property type="match status" value="1"/>
</dbReference>
<name>A0AAD6CAT3_9EURO</name>
<evidence type="ECO:0000313" key="15">
    <source>
        <dbReference type="Proteomes" id="UP001213681"/>
    </source>
</evidence>
<feature type="chain" id="PRO_5042282097" description="CFEM domain-containing protein" evidence="12">
    <location>
        <begin position="19"/>
        <end position="210"/>
    </location>
</feature>
<reference evidence="14" key="1">
    <citation type="submission" date="2022-12" db="EMBL/GenBank/DDBJ databases">
        <authorList>
            <person name="Petersen C."/>
        </authorList>
    </citation>
    <scope>NUCLEOTIDE SEQUENCE</scope>
    <source>
        <strain evidence="14">IBT 16125</strain>
    </source>
</reference>
<evidence type="ECO:0000256" key="2">
    <source>
        <dbReference type="ARBA" id="ARBA00004613"/>
    </source>
</evidence>
<keyword evidence="7 9" id="KW-1015">Disulfide bond</keyword>
<evidence type="ECO:0000256" key="11">
    <source>
        <dbReference type="SAM" id="Phobius"/>
    </source>
</evidence>
<evidence type="ECO:0000256" key="8">
    <source>
        <dbReference type="ARBA" id="ARBA00023288"/>
    </source>
</evidence>
<evidence type="ECO:0000256" key="9">
    <source>
        <dbReference type="PROSITE-ProRule" id="PRU01356"/>
    </source>
</evidence>
<feature type="disulfide bond" evidence="9">
    <location>
        <begin position="36"/>
        <end position="67"/>
    </location>
</feature>
<evidence type="ECO:0000256" key="5">
    <source>
        <dbReference type="ARBA" id="ARBA00022622"/>
    </source>
</evidence>
<feature type="disulfide bond" evidence="9">
    <location>
        <begin position="32"/>
        <end position="72"/>
    </location>
</feature>
<reference evidence="14" key="2">
    <citation type="journal article" date="2023" name="IMA Fungus">
        <title>Comparative genomic study of the Penicillium genus elucidates a diverse pangenome and 15 lateral gene transfer events.</title>
        <authorList>
            <person name="Petersen C."/>
            <person name="Sorensen T."/>
            <person name="Nielsen M.R."/>
            <person name="Sondergaard T.E."/>
            <person name="Sorensen J.L."/>
            <person name="Fitzpatrick D.A."/>
            <person name="Frisvad J.C."/>
            <person name="Nielsen K.L."/>
        </authorList>
    </citation>
    <scope>NUCLEOTIDE SEQUENCE</scope>
    <source>
        <strain evidence="14">IBT 16125</strain>
    </source>
</reference>
<feature type="domain" description="CFEM" evidence="13">
    <location>
        <begin position="1"/>
        <end position="114"/>
    </location>
</feature>
<protein>
    <recommendedName>
        <fullName evidence="13">CFEM domain-containing protein</fullName>
    </recommendedName>
</protein>
<feature type="transmembrane region" description="Helical" evidence="11">
    <location>
        <begin position="141"/>
        <end position="161"/>
    </location>
</feature>
<evidence type="ECO:0000313" key="14">
    <source>
        <dbReference type="EMBL" id="KAJ5459855.1"/>
    </source>
</evidence>
<evidence type="ECO:0000256" key="12">
    <source>
        <dbReference type="SAM" id="SignalP"/>
    </source>
</evidence>
<dbReference type="GeneID" id="81595033"/>
<keyword evidence="4" id="KW-0964">Secreted</keyword>
<evidence type="ECO:0000256" key="3">
    <source>
        <dbReference type="ARBA" id="ARBA00010031"/>
    </source>
</evidence>
<dbReference type="PROSITE" id="PS52012">
    <property type="entry name" value="CFEM"/>
    <property type="match status" value="1"/>
</dbReference>
<evidence type="ECO:0000256" key="6">
    <source>
        <dbReference type="ARBA" id="ARBA00022729"/>
    </source>
</evidence>
<dbReference type="Proteomes" id="UP001213681">
    <property type="component" value="Unassembled WGS sequence"/>
</dbReference>
<comment type="caution">
    <text evidence="14">The sequence shown here is derived from an EMBL/GenBank/DDBJ whole genome shotgun (WGS) entry which is preliminary data.</text>
</comment>
<dbReference type="AlphaFoldDB" id="A0AAD6CAT3"/>
<evidence type="ECO:0000256" key="1">
    <source>
        <dbReference type="ARBA" id="ARBA00004589"/>
    </source>
</evidence>
<comment type="similarity">
    <text evidence="3">Belongs to the RBT5 family.</text>
</comment>
<dbReference type="GO" id="GO:0005576">
    <property type="term" value="C:extracellular region"/>
    <property type="evidence" value="ECO:0007669"/>
    <property type="project" value="UniProtKB-SubCell"/>
</dbReference>
<dbReference type="EMBL" id="JAPVEA010000002">
    <property type="protein sequence ID" value="KAJ5459855.1"/>
    <property type="molecule type" value="Genomic_DNA"/>
</dbReference>
<dbReference type="GO" id="GO:0098552">
    <property type="term" value="C:side of membrane"/>
    <property type="evidence" value="ECO:0007669"/>
    <property type="project" value="UniProtKB-KW"/>
</dbReference>
<keyword evidence="11" id="KW-0472">Membrane</keyword>
<feature type="compositionally biased region" description="Polar residues" evidence="10">
    <location>
        <begin position="200"/>
        <end position="210"/>
    </location>
</feature>
<proteinExistence type="inferred from homology"/>
<organism evidence="14 15">
    <name type="scientific">Penicillium daleae</name>
    <dbReference type="NCBI Taxonomy" id="63821"/>
    <lineage>
        <taxon>Eukaryota</taxon>
        <taxon>Fungi</taxon>
        <taxon>Dikarya</taxon>
        <taxon>Ascomycota</taxon>
        <taxon>Pezizomycotina</taxon>
        <taxon>Eurotiomycetes</taxon>
        <taxon>Eurotiomycetidae</taxon>
        <taxon>Eurotiales</taxon>
        <taxon>Aspergillaceae</taxon>
        <taxon>Penicillium</taxon>
    </lineage>
</organism>
<evidence type="ECO:0000256" key="4">
    <source>
        <dbReference type="ARBA" id="ARBA00022525"/>
    </source>
</evidence>
<dbReference type="InterPro" id="IPR008427">
    <property type="entry name" value="Extracellular_membr_CFEM_dom"/>
</dbReference>